<dbReference type="Proteomes" id="UP000000758">
    <property type="component" value="Chromosome"/>
</dbReference>
<evidence type="ECO:0000256" key="2">
    <source>
        <dbReference type="ARBA" id="ARBA00022679"/>
    </source>
</evidence>
<feature type="domain" description="DNA methylase N-4/N-6" evidence="4">
    <location>
        <begin position="88"/>
        <end position="235"/>
    </location>
</feature>
<dbReference type="EnsemblBacteria" id="ABK77777">
    <property type="protein sequence ID" value="ABK77777"/>
    <property type="gene ID" value="CENSYa_1150"/>
</dbReference>
<dbReference type="EMBL" id="DP000238">
    <property type="protein sequence ID" value="ABK77777.1"/>
    <property type="molecule type" value="Genomic_DNA"/>
</dbReference>
<dbReference type="SUPFAM" id="SSF53335">
    <property type="entry name" value="S-adenosyl-L-methionine-dependent methyltransferases"/>
    <property type="match status" value="1"/>
</dbReference>
<comment type="similarity">
    <text evidence="3">Belongs to the N(4)/N(6)-methyltransferase family.</text>
</comment>
<keyword evidence="3" id="KW-0949">S-adenosyl-L-methionine</keyword>
<evidence type="ECO:0000256" key="1">
    <source>
        <dbReference type="ARBA" id="ARBA00022603"/>
    </source>
</evidence>
<keyword evidence="3" id="KW-0680">Restriction system</keyword>
<keyword evidence="2" id="KW-0808">Transferase</keyword>
<evidence type="ECO:0000256" key="3">
    <source>
        <dbReference type="RuleBase" id="RU362026"/>
    </source>
</evidence>
<keyword evidence="1 3" id="KW-0489">Methyltransferase</keyword>
<keyword evidence="6" id="KW-1185">Reference proteome</keyword>
<dbReference type="GO" id="GO:0032259">
    <property type="term" value="P:methylation"/>
    <property type="evidence" value="ECO:0007669"/>
    <property type="project" value="UniProtKB-KW"/>
</dbReference>
<evidence type="ECO:0000313" key="5">
    <source>
        <dbReference type="EMBL" id="ABK77777.1"/>
    </source>
</evidence>
<dbReference type="EC" id="2.1.1.113" evidence="3"/>
<dbReference type="Pfam" id="PF01555">
    <property type="entry name" value="N6_N4_Mtase"/>
    <property type="match status" value="1"/>
</dbReference>
<organism evidence="5 6">
    <name type="scientific">Cenarchaeum symbiosum (strain A)</name>
    <dbReference type="NCBI Taxonomy" id="414004"/>
    <lineage>
        <taxon>Archaea</taxon>
        <taxon>Nitrososphaerota</taxon>
        <taxon>Candidatus Cenarchaeales</taxon>
        <taxon>Candidatus Cenarchaeaceae</taxon>
        <taxon>Candidatus Cenarchaeum</taxon>
    </lineage>
</organism>
<accession>A0RWR0</accession>
<evidence type="ECO:0000313" key="6">
    <source>
        <dbReference type="Proteomes" id="UP000000758"/>
    </source>
</evidence>
<dbReference type="InterPro" id="IPR002941">
    <property type="entry name" value="DNA_methylase_N4/N6"/>
</dbReference>
<dbReference type="AlphaFoldDB" id="A0RWR0"/>
<dbReference type="PRINTS" id="PR00508">
    <property type="entry name" value="S21N4MTFRASE"/>
</dbReference>
<protein>
    <recommendedName>
        <fullName evidence="3">Type II methyltransferase</fullName>
        <ecNumber evidence="3">2.1.1.113</ecNumber>
    </recommendedName>
    <alternativeName>
        <fullName evidence="3">N-4 cytosine-specific methyltransferase</fullName>
    </alternativeName>
</protein>
<dbReference type="GO" id="GO:0015667">
    <property type="term" value="F:site-specific DNA-methyltransferase (cytosine-N4-specific) activity"/>
    <property type="evidence" value="ECO:0007669"/>
    <property type="project" value="UniProtKB-EC"/>
</dbReference>
<gene>
    <name evidence="5" type="ordered locus">CENSYa_1150</name>
</gene>
<dbReference type="REBASE" id="14182">
    <property type="entry name" value="M.CsyAORF1150P"/>
</dbReference>
<dbReference type="GO" id="GO:0009307">
    <property type="term" value="P:DNA restriction-modification system"/>
    <property type="evidence" value="ECO:0007669"/>
    <property type="project" value="UniProtKB-KW"/>
</dbReference>
<evidence type="ECO:0000259" key="4">
    <source>
        <dbReference type="Pfam" id="PF01555"/>
    </source>
</evidence>
<sequence>MAGPQKSSSVYGSDCMLQESKLPGLKKIMNRRNRMNGLTLLDRMPDCSVQAAFFDPQYRGILDRMKYGNEGVSRGRLRSGMEQMSADTVREFLGEMGRVLVPSGTLFLWIDKFHLVDGISGWIEGTCLNAVDMITWDKQRMGMGYRTRRCSEHMVVLQKSPKRAKNVWRDHGIPDVWPEKVEGRNHTHAKPVRLQARLIECVTTGRGAVLDPAAGGYSVLESCKRTGRNFIGCDLR</sequence>
<proteinExistence type="inferred from homology"/>
<dbReference type="KEGG" id="csy:CENSYa_1150"/>
<reference evidence="5 6" key="1">
    <citation type="journal article" date="2006" name="Proc. Natl. Acad. Sci. U.S.A.">
        <title>Genomic analysis of the uncultivated marine crenarchaeote Cenarchaeum symbiosum.</title>
        <authorList>
            <person name="Hallam S.J."/>
            <person name="Konstantinidis K.T."/>
            <person name="Putnam N."/>
            <person name="Schleper C."/>
            <person name="Watanabe Y."/>
            <person name="Sugahara J."/>
            <person name="Preston C."/>
            <person name="de la Torre J."/>
            <person name="Richardson P.M."/>
            <person name="DeLong E.F."/>
        </authorList>
    </citation>
    <scope>NUCLEOTIDE SEQUENCE [LARGE SCALE GENOMIC DNA]</scope>
    <source>
        <strain evidence="6">A</strain>
    </source>
</reference>
<dbReference type="HOGENOM" id="CLU_1164898_0_0_2"/>
<comment type="catalytic activity">
    <reaction evidence="3">
        <text>a 2'-deoxycytidine in DNA + S-adenosyl-L-methionine = an N(4)-methyl-2'-deoxycytidine in DNA + S-adenosyl-L-homocysteine + H(+)</text>
        <dbReference type="Rhea" id="RHEA:16857"/>
        <dbReference type="Rhea" id="RHEA-COMP:11369"/>
        <dbReference type="Rhea" id="RHEA-COMP:13674"/>
        <dbReference type="ChEBI" id="CHEBI:15378"/>
        <dbReference type="ChEBI" id="CHEBI:57856"/>
        <dbReference type="ChEBI" id="CHEBI:59789"/>
        <dbReference type="ChEBI" id="CHEBI:85452"/>
        <dbReference type="ChEBI" id="CHEBI:137933"/>
        <dbReference type="EC" id="2.1.1.113"/>
    </reaction>
</comment>
<dbReference type="InterPro" id="IPR001091">
    <property type="entry name" value="RM_Methyltransferase"/>
</dbReference>
<dbReference type="GO" id="GO:0003677">
    <property type="term" value="F:DNA binding"/>
    <property type="evidence" value="ECO:0007669"/>
    <property type="project" value="InterPro"/>
</dbReference>
<dbReference type="InterPro" id="IPR029063">
    <property type="entry name" value="SAM-dependent_MTases_sf"/>
</dbReference>
<dbReference type="Gene3D" id="3.40.50.150">
    <property type="entry name" value="Vaccinia Virus protein VP39"/>
    <property type="match status" value="1"/>
</dbReference>
<name>A0RWR0_CENSY</name>
<dbReference type="GO" id="GO:0008170">
    <property type="term" value="F:N-methyltransferase activity"/>
    <property type="evidence" value="ECO:0007669"/>
    <property type="project" value="InterPro"/>
</dbReference>